<dbReference type="InterPro" id="IPR029759">
    <property type="entry name" value="GPX_AS"/>
</dbReference>
<keyword evidence="2" id="KW-0575">Peroxidase</keyword>
<evidence type="ECO:0000256" key="1">
    <source>
        <dbReference type="ARBA" id="ARBA00006926"/>
    </source>
</evidence>
<dbReference type="PANTHER" id="PTHR11592:SF44">
    <property type="entry name" value="GLUTATHIONE PEROXIDASE"/>
    <property type="match status" value="1"/>
</dbReference>
<dbReference type="GO" id="GO:0004601">
    <property type="term" value="F:peroxidase activity"/>
    <property type="evidence" value="ECO:0007669"/>
    <property type="project" value="UniProtKB-KW"/>
</dbReference>
<organism evidence="4">
    <name type="scientific">marine metagenome</name>
    <dbReference type="NCBI Taxonomy" id="408172"/>
    <lineage>
        <taxon>unclassified sequences</taxon>
        <taxon>metagenomes</taxon>
        <taxon>ecological metagenomes</taxon>
    </lineage>
</organism>
<evidence type="ECO:0000256" key="3">
    <source>
        <dbReference type="ARBA" id="ARBA00023002"/>
    </source>
</evidence>
<dbReference type="PANTHER" id="PTHR11592">
    <property type="entry name" value="GLUTATHIONE PEROXIDASE"/>
    <property type="match status" value="1"/>
</dbReference>
<dbReference type="InterPro" id="IPR036249">
    <property type="entry name" value="Thioredoxin-like_sf"/>
</dbReference>
<evidence type="ECO:0000256" key="2">
    <source>
        <dbReference type="ARBA" id="ARBA00022559"/>
    </source>
</evidence>
<dbReference type="PRINTS" id="PR01011">
    <property type="entry name" value="GLUTPROXDASE"/>
</dbReference>
<reference evidence="4" key="1">
    <citation type="submission" date="2018-05" db="EMBL/GenBank/DDBJ databases">
        <authorList>
            <person name="Lanie J.A."/>
            <person name="Ng W.-L."/>
            <person name="Kazmierczak K.M."/>
            <person name="Andrzejewski T.M."/>
            <person name="Davidsen T.M."/>
            <person name="Wayne K.J."/>
            <person name="Tettelin H."/>
            <person name="Glass J.I."/>
            <person name="Rusch D."/>
            <person name="Podicherti R."/>
            <person name="Tsui H.-C.T."/>
            <person name="Winkler M.E."/>
        </authorList>
    </citation>
    <scope>NUCLEOTIDE SEQUENCE</scope>
</reference>
<keyword evidence="3" id="KW-0560">Oxidoreductase</keyword>
<evidence type="ECO:0000313" key="4">
    <source>
        <dbReference type="EMBL" id="SVB36911.1"/>
    </source>
</evidence>
<dbReference type="EMBL" id="UINC01039032">
    <property type="protein sequence ID" value="SVB36911.1"/>
    <property type="molecule type" value="Genomic_DNA"/>
</dbReference>
<dbReference type="SUPFAM" id="SSF52833">
    <property type="entry name" value="Thioredoxin-like"/>
    <property type="match status" value="1"/>
</dbReference>
<dbReference type="InterPro" id="IPR000889">
    <property type="entry name" value="Glutathione_peroxidase"/>
</dbReference>
<evidence type="ECO:0008006" key="5">
    <source>
        <dbReference type="Google" id="ProtNLM"/>
    </source>
</evidence>
<gene>
    <name evidence="4" type="ORF">METZ01_LOCUS189765</name>
</gene>
<dbReference type="GO" id="GO:0034599">
    <property type="term" value="P:cellular response to oxidative stress"/>
    <property type="evidence" value="ECO:0007669"/>
    <property type="project" value="TreeGrafter"/>
</dbReference>
<dbReference type="PIRSF" id="PIRSF000303">
    <property type="entry name" value="Glutathion_perox"/>
    <property type="match status" value="1"/>
</dbReference>
<proteinExistence type="inferred from homology"/>
<accession>A0A382DGV5</accession>
<dbReference type="AlphaFoldDB" id="A0A382DGV5"/>
<dbReference type="Pfam" id="PF00255">
    <property type="entry name" value="GSHPx"/>
    <property type="match status" value="1"/>
</dbReference>
<dbReference type="CDD" id="cd00340">
    <property type="entry name" value="GSH_Peroxidase"/>
    <property type="match status" value="1"/>
</dbReference>
<protein>
    <recommendedName>
        <fullName evidence="5">Glutathione peroxidase</fullName>
    </recommendedName>
</protein>
<dbReference type="PROSITE" id="PS51355">
    <property type="entry name" value="GLUTATHIONE_PEROXID_3"/>
    <property type="match status" value="1"/>
</dbReference>
<name>A0A382DGV5_9ZZZZ</name>
<dbReference type="Gene3D" id="3.40.30.10">
    <property type="entry name" value="Glutaredoxin"/>
    <property type="match status" value="1"/>
</dbReference>
<comment type="similarity">
    <text evidence="1">Belongs to the glutathione peroxidase family.</text>
</comment>
<dbReference type="PROSITE" id="PS00460">
    <property type="entry name" value="GLUTATHIONE_PEROXID_1"/>
    <property type="match status" value="1"/>
</dbReference>
<sequence>MKNIKKTLLLILFLAVSNYSMAEKNVSIYDFNITDIDNNIVNLSKFNGNPILLVNTASRCGFTPQYEGLQNIFVKYKSTDLTIIATTSNSFNQEFDNTEDIKKICLVNYGVGFITSSPLNVKGDDSHPIYKWIKTEYKKSPKWNFYKYLFDRKGKLVDSWSSITKPDSSKIIRKIEKLI</sequence>